<sequence>MSTHSNSIKGSRAPGTPRRLDATERRSTLELARIYVSSSAFPAALEALDRLPQNGWDEEAQLLRAEGLIGVGRLADAENLLGAPVLPEGVNGERGRKARMSLRAGAVRALGERKSISRVERFALWRFLLQLRVLHRTGRSDQVLALGRAFFGRASLPGNAFSARIATVVAQAMLSQNRPSEARDLYEQILELYKDLHSREGVADTLLGIANTHLLDCHWDEADALYQECRYRYEELGQSDKALAATINLGVLRVKRGEFTSGRSLLDQALRRASQLGDKRRTASIHLGLAMAEGRCGSPLLAEQHLRNAFGEARRTKNRRTQALFLEFLGEHRLLQGQHAKARRTLELGLRIARKISAHGDIVFEIERRLAESALHEGHRDEASELARRSAKGAQDFGDTYEVAVAERVLAEIDEARGNLRSALERADMAAAALDRLGETYERARLEILRLRLRHQLGRIAPEVVRSRIRAVTRSYQGRPDSPVLADARRLLDVLAGPVSIEVDETGPERDPELPESRPFSDDDERMLRAVGFATKDPGLRQALALARRVAELPVPVLILGESGTGREKLARLIHGWSKRVGIYMPFHCADLPSSYLEAELFGDDVALQGGVLFASHQGTLFLDEISELPADLQRRLLLWVRQQEGGGYGLDLHPESLRPDWGSEDNALVPEWQGMDVRVIAAATIRNEGPHHRRTIRDDLYRSLGRVVIEIPPLRDRRGDIPLLARGFLEQERERSGRELPDIPPALMHELVRHDWPGNLYDLRRAVSDYADGHLLSE</sequence>
<dbReference type="InterPro" id="IPR011990">
    <property type="entry name" value="TPR-like_helical_dom_sf"/>
</dbReference>
<feature type="coiled-coil region" evidence="3">
    <location>
        <begin position="406"/>
        <end position="454"/>
    </location>
</feature>
<dbReference type="PROSITE" id="PS50045">
    <property type="entry name" value="SIGMA54_INTERACT_4"/>
    <property type="match status" value="1"/>
</dbReference>
<evidence type="ECO:0000256" key="4">
    <source>
        <dbReference type="SAM" id="MobiDB-lite"/>
    </source>
</evidence>
<evidence type="ECO:0000256" key="1">
    <source>
        <dbReference type="ARBA" id="ARBA00022741"/>
    </source>
</evidence>
<feature type="region of interest" description="Disordered" evidence="4">
    <location>
        <begin position="502"/>
        <end position="521"/>
    </location>
</feature>
<evidence type="ECO:0000259" key="5">
    <source>
        <dbReference type="PROSITE" id="PS50045"/>
    </source>
</evidence>
<gene>
    <name evidence="6" type="ORF">KC729_01865</name>
</gene>
<proteinExistence type="predicted"/>
<dbReference type="InterPro" id="IPR058031">
    <property type="entry name" value="AAA_lid_NorR"/>
</dbReference>
<keyword evidence="3" id="KW-0175">Coiled coil</keyword>
<keyword evidence="1" id="KW-0547">Nucleotide-binding</keyword>
<dbReference type="Pfam" id="PF00158">
    <property type="entry name" value="Sigma54_activat"/>
    <property type="match status" value="1"/>
</dbReference>
<evidence type="ECO:0000256" key="2">
    <source>
        <dbReference type="ARBA" id="ARBA00022840"/>
    </source>
</evidence>
<name>A0A956LW20_UNCEI</name>
<dbReference type="PANTHER" id="PTHR32071">
    <property type="entry name" value="TRANSCRIPTIONAL REGULATORY PROTEIN"/>
    <property type="match status" value="1"/>
</dbReference>
<dbReference type="CDD" id="cd00009">
    <property type="entry name" value="AAA"/>
    <property type="match status" value="1"/>
</dbReference>
<keyword evidence="2" id="KW-0067">ATP-binding</keyword>
<dbReference type="Gene3D" id="1.10.8.60">
    <property type="match status" value="1"/>
</dbReference>
<dbReference type="GO" id="GO:0005524">
    <property type="term" value="F:ATP binding"/>
    <property type="evidence" value="ECO:0007669"/>
    <property type="project" value="UniProtKB-KW"/>
</dbReference>
<dbReference type="SUPFAM" id="SSF48452">
    <property type="entry name" value="TPR-like"/>
    <property type="match status" value="2"/>
</dbReference>
<dbReference type="InterPro" id="IPR027417">
    <property type="entry name" value="P-loop_NTPase"/>
</dbReference>
<dbReference type="Gene3D" id="3.40.50.300">
    <property type="entry name" value="P-loop containing nucleotide triphosphate hydrolases"/>
    <property type="match status" value="1"/>
</dbReference>
<dbReference type="AlphaFoldDB" id="A0A956LW20"/>
<protein>
    <submittedName>
        <fullName evidence="6">Sigma 54-interacting transcriptional regulator</fullName>
    </submittedName>
</protein>
<evidence type="ECO:0000313" key="7">
    <source>
        <dbReference type="Proteomes" id="UP000697710"/>
    </source>
</evidence>
<dbReference type="Gene3D" id="1.25.40.10">
    <property type="entry name" value="Tetratricopeptide repeat domain"/>
    <property type="match status" value="2"/>
</dbReference>
<accession>A0A956LW20</accession>
<dbReference type="SMART" id="SM00382">
    <property type="entry name" value="AAA"/>
    <property type="match status" value="1"/>
</dbReference>
<evidence type="ECO:0000256" key="3">
    <source>
        <dbReference type="SAM" id="Coils"/>
    </source>
</evidence>
<evidence type="ECO:0000313" key="6">
    <source>
        <dbReference type="EMBL" id="MCA9726398.1"/>
    </source>
</evidence>
<organism evidence="6 7">
    <name type="scientific">Eiseniibacteriota bacterium</name>
    <dbReference type="NCBI Taxonomy" id="2212470"/>
    <lineage>
        <taxon>Bacteria</taxon>
        <taxon>Candidatus Eiseniibacteriota</taxon>
    </lineage>
</organism>
<reference evidence="6" key="2">
    <citation type="journal article" date="2021" name="Microbiome">
        <title>Successional dynamics and alternative stable states in a saline activated sludge microbial community over 9 years.</title>
        <authorList>
            <person name="Wang Y."/>
            <person name="Ye J."/>
            <person name="Ju F."/>
            <person name="Liu L."/>
            <person name="Boyd J.A."/>
            <person name="Deng Y."/>
            <person name="Parks D.H."/>
            <person name="Jiang X."/>
            <person name="Yin X."/>
            <person name="Woodcroft B.J."/>
            <person name="Tyson G.W."/>
            <person name="Hugenholtz P."/>
            <person name="Polz M.F."/>
            <person name="Zhang T."/>
        </authorList>
    </citation>
    <scope>NUCLEOTIDE SEQUENCE</scope>
    <source>
        <strain evidence="6">HKST-UBA01</strain>
    </source>
</reference>
<dbReference type="GO" id="GO:0006355">
    <property type="term" value="P:regulation of DNA-templated transcription"/>
    <property type="evidence" value="ECO:0007669"/>
    <property type="project" value="InterPro"/>
</dbReference>
<dbReference type="InterPro" id="IPR003593">
    <property type="entry name" value="AAA+_ATPase"/>
</dbReference>
<feature type="compositionally biased region" description="Basic and acidic residues" evidence="4">
    <location>
        <begin position="507"/>
        <end position="521"/>
    </location>
</feature>
<reference evidence="6" key="1">
    <citation type="submission" date="2020-04" db="EMBL/GenBank/DDBJ databases">
        <authorList>
            <person name="Zhang T."/>
        </authorList>
    </citation>
    <scope>NUCLEOTIDE SEQUENCE</scope>
    <source>
        <strain evidence="6">HKST-UBA01</strain>
    </source>
</reference>
<dbReference type="EMBL" id="JAGQHR010000027">
    <property type="protein sequence ID" value="MCA9726398.1"/>
    <property type="molecule type" value="Genomic_DNA"/>
</dbReference>
<dbReference type="Pfam" id="PF25601">
    <property type="entry name" value="AAA_lid_14"/>
    <property type="match status" value="1"/>
</dbReference>
<comment type="caution">
    <text evidence="6">The sequence shown here is derived from an EMBL/GenBank/DDBJ whole genome shotgun (WGS) entry which is preliminary data.</text>
</comment>
<feature type="domain" description="Sigma-54 factor interaction" evidence="5">
    <location>
        <begin position="533"/>
        <end position="773"/>
    </location>
</feature>
<feature type="region of interest" description="Disordered" evidence="4">
    <location>
        <begin position="1"/>
        <end position="22"/>
    </location>
</feature>
<dbReference type="Proteomes" id="UP000697710">
    <property type="component" value="Unassembled WGS sequence"/>
</dbReference>
<dbReference type="SUPFAM" id="SSF52540">
    <property type="entry name" value="P-loop containing nucleoside triphosphate hydrolases"/>
    <property type="match status" value="1"/>
</dbReference>
<dbReference type="InterPro" id="IPR002078">
    <property type="entry name" value="Sigma_54_int"/>
</dbReference>